<proteinExistence type="inferred from homology"/>
<dbReference type="Proteomes" id="UP000762676">
    <property type="component" value="Unassembled WGS sequence"/>
</dbReference>
<accession>A0AAV4I9R8</accession>
<evidence type="ECO:0000256" key="8">
    <source>
        <dbReference type="SAM" id="MobiDB-lite"/>
    </source>
</evidence>
<dbReference type="InterPro" id="IPR047916">
    <property type="entry name" value="TTBK_Asator-like_STKc"/>
</dbReference>
<dbReference type="PROSITE" id="PS00107">
    <property type="entry name" value="PROTEIN_KINASE_ATP"/>
    <property type="match status" value="1"/>
</dbReference>
<protein>
    <submittedName>
        <fullName evidence="10">Protein kinase</fullName>
    </submittedName>
</protein>
<sequence>MTTTTATEDLLQVGQVVKERFKVLKKIGGGGFGEIYEATDLVSRESVALKLESARQVKQVLKMEVAVLKKLQGRDHVCRFIGCGRNERYNYVVMSLQGKNLAELRRSQARGCFSLSTTLRLAAQILHAIEAIHDVGFLHRDIKPSNFAMGKHPNHRKVYMLDFGLARQYTTASGEVRQPRSAAGFRGTVRYASINAHKNKEMGRHDDLWSLFYMVVEFVSGQLPWRKTKDKEQVGIMKDKYDHTNLLKNLPSEFRAFLEHIQALDYFDQPDYNMMSNLMDQCMRRKNVRESDPYDWEKANVDTSITITNTSALHALKQTNVLNMGPITPGHGATEVLDENLSYQEAEEQLKKPELIPLNEVDNRYVEEGVVVLSRPEADTPPAKYEQDTKAREKSKDQEKVGIVADKMDTGQHRKSSNIEAISSKELGSRSAGVANVSFLKQQSHASVRGGGGMGSLPGPDTVAAHHTSSKLRSEKEFSSPGDRLPPPGPSVGQGLPTTATPAGIGGNVGSHSRNRLVRLHEGPESSGVDFIGGEKVASASGNVGGGYIAPTPTAVALEAGEPSNENENMRLESQPDLASRAAITFALMQTDDKTHTQCDEGAEENATRAAPFTMASQWGALGSSDEGSDNEDSENDDGGGDKGGKKSARLKRRMMNTLADEDDHQLDSMARNSLVLLDERDGHETMRASLVFEEDSGVMGVVTTREDAAKDDGTEAAGRHTDSVHPFSHHPSQDRSFSSPRKMPEKLAKDIDNRIGSPLKHSSAGSPSKIVFKNREQSEDKRNKKLVALGKPPIHSSSKREKSLDIPSWGASDGSKPPSGAHATRDLGSTTPKPKSILKDKNSAMGSERNSNVDNRFSSEASEGASNGRVLVTMKDEPNSTTPREQSPRRLSGSRGSSMRSKDSDATSGQHIRRFSRSGPLASPRGLVDPRSLGTQDSESGPVPKPPPGQAPKNPVVTARRRRYKLASSSVSPREANSP</sequence>
<dbReference type="SMART" id="SM00220">
    <property type="entry name" value="S_TKc"/>
    <property type="match status" value="1"/>
</dbReference>
<keyword evidence="3 7" id="KW-0547">Nucleotide-binding</keyword>
<evidence type="ECO:0000256" key="4">
    <source>
        <dbReference type="ARBA" id="ARBA00022777"/>
    </source>
</evidence>
<dbReference type="InterPro" id="IPR017441">
    <property type="entry name" value="Protein_kinase_ATP_BS"/>
</dbReference>
<dbReference type="Gene3D" id="1.10.510.10">
    <property type="entry name" value="Transferase(Phosphotransferase) domain 1"/>
    <property type="match status" value="1"/>
</dbReference>
<feature type="compositionally biased region" description="Low complexity" evidence="8">
    <location>
        <begin position="890"/>
        <end position="900"/>
    </location>
</feature>
<feature type="compositionally biased region" description="Polar residues" evidence="8">
    <location>
        <begin position="968"/>
        <end position="980"/>
    </location>
</feature>
<gene>
    <name evidence="10" type="ORF">ElyMa_006528500</name>
</gene>
<feature type="compositionally biased region" description="Basic and acidic residues" evidence="8">
    <location>
        <begin position="743"/>
        <end position="754"/>
    </location>
</feature>
<evidence type="ECO:0000256" key="6">
    <source>
        <dbReference type="ARBA" id="ARBA00061588"/>
    </source>
</evidence>
<dbReference type="SUPFAM" id="SSF56112">
    <property type="entry name" value="Protein kinase-like (PK-like)"/>
    <property type="match status" value="1"/>
</dbReference>
<dbReference type="GO" id="GO:0015630">
    <property type="term" value="C:microtubule cytoskeleton"/>
    <property type="evidence" value="ECO:0007669"/>
    <property type="project" value="UniProtKB-ARBA"/>
</dbReference>
<feature type="binding site" evidence="7">
    <location>
        <position position="50"/>
    </location>
    <ligand>
        <name>ATP</name>
        <dbReference type="ChEBI" id="CHEBI:30616"/>
    </ligand>
</feature>
<evidence type="ECO:0000256" key="5">
    <source>
        <dbReference type="ARBA" id="ARBA00022840"/>
    </source>
</evidence>
<feature type="region of interest" description="Disordered" evidence="8">
    <location>
        <begin position="375"/>
        <end position="400"/>
    </location>
</feature>
<dbReference type="GO" id="GO:0005524">
    <property type="term" value="F:ATP binding"/>
    <property type="evidence" value="ECO:0007669"/>
    <property type="project" value="UniProtKB-UniRule"/>
</dbReference>
<keyword evidence="1" id="KW-0723">Serine/threonine-protein kinase</keyword>
<feature type="compositionally biased region" description="Basic and acidic residues" evidence="8">
    <location>
        <begin position="385"/>
        <end position="400"/>
    </location>
</feature>
<evidence type="ECO:0000256" key="1">
    <source>
        <dbReference type="ARBA" id="ARBA00022527"/>
    </source>
</evidence>
<evidence type="ECO:0000313" key="11">
    <source>
        <dbReference type="Proteomes" id="UP000762676"/>
    </source>
</evidence>
<keyword evidence="4 10" id="KW-0418">Kinase</keyword>
<dbReference type="EMBL" id="BMAT01013098">
    <property type="protein sequence ID" value="GFS05772.1"/>
    <property type="molecule type" value="Genomic_DNA"/>
</dbReference>
<feature type="region of interest" description="Disordered" evidence="8">
    <location>
        <begin position="446"/>
        <end position="512"/>
    </location>
</feature>
<feature type="compositionally biased region" description="Acidic residues" evidence="8">
    <location>
        <begin position="627"/>
        <end position="639"/>
    </location>
</feature>
<dbReference type="AlphaFoldDB" id="A0AAV4I9R8"/>
<dbReference type="GO" id="GO:0004674">
    <property type="term" value="F:protein serine/threonine kinase activity"/>
    <property type="evidence" value="ECO:0007669"/>
    <property type="project" value="UniProtKB-KW"/>
</dbReference>
<dbReference type="FunFam" id="3.30.200.20:FF:000358">
    <property type="entry name" value="Tau tubulin kinase 2b"/>
    <property type="match status" value="1"/>
</dbReference>
<feature type="region of interest" description="Disordered" evidence="8">
    <location>
        <begin position="708"/>
        <end position="980"/>
    </location>
</feature>
<keyword evidence="2" id="KW-0808">Transferase</keyword>
<feature type="region of interest" description="Disordered" evidence="8">
    <location>
        <begin position="595"/>
        <end position="614"/>
    </location>
</feature>
<reference evidence="10 11" key="1">
    <citation type="journal article" date="2021" name="Elife">
        <title>Chloroplast acquisition without the gene transfer in kleptoplastic sea slugs, Plakobranchus ocellatus.</title>
        <authorList>
            <person name="Maeda T."/>
            <person name="Takahashi S."/>
            <person name="Yoshida T."/>
            <person name="Shimamura S."/>
            <person name="Takaki Y."/>
            <person name="Nagai Y."/>
            <person name="Toyoda A."/>
            <person name="Suzuki Y."/>
            <person name="Arimoto A."/>
            <person name="Ishii H."/>
            <person name="Satoh N."/>
            <person name="Nishiyama T."/>
            <person name="Hasebe M."/>
            <person name="Maruyama T."/>
            <person name="Minagawa J."/>
            <person name="Obokata J."/>
            <person name="Shigenobu S."/>
        </authorList>
    </citation>
    <scope>NUCLEOTIDE SEQUENCE [LARGE SCALE GENOMIC DNA]</scope>
</reference>
<evidence type="ECO:0000256" key="2">
    <source>
        <dbReference type="ARBA" id="ARBA00022679"/>
    </source>
</evidence>
<name>A0AAV4I9R8_9GAST</name>
<comment type="caution">
    <text evidence="10">The sequence shown here is derived from an EMBL/GenBank/DDBJ whole genome shotgun (WGS) entry which is preliminary data.</text>
</comment>
<comment type="similarity">
    <text evidence="6">Belongs to the protein kinase superfamily. CK1 Ser/Thr protein kinase family.</text>
</comment>
<dbReference type="FunFam" id="1.10.510.10:FF:000481">
    <property type="entry name" value="Asator, isoform D"/>
    <property type="match status" value="1"/>
</dbReference>
<evidence type="ECO:0000259" key="9">
    <source>
        <dbReference type="PROSITE" id="PS50011"/>
    </source>
</evidence>
<dbReference type="CDD" id="cd14017">
    <property type="entry name" value="STKc_TTBK"/>
    <property type="match status" value="1"/>
</dbReference>
<feature type="compositionally biased region" description="Basic and acidic residues" evidence="8">
    <location>
        <begin position="708"/>
        <end position="724"/>
    </location>
</feature>
<organism evidence="10 11">
    <name type="scientific">Elysia marginata</name>
    <dbReference type="NCBI Taxonomy" id="1093978"/>
    <lineage>
        <taxon>Eukaryota</taxon>
        <taxon>Metazoa</taxon>
        <taxon>Spiralia</taxon>
        <taxon>Lophotrochozoa</taxon>
        <taxon>Mollusca</taxon>
        <taxon>Gastropoda</taxon>
        <taxon>Heterobranchia</taxon>
        <taxon>Euthyneura</taxon>
        <taxon>Panpulmonata</taxon>
        <taxon>Sacoglossa</taxon>
        <taxon>Placobranchoidea</taxon>
        <taxon>Plakobranchidae</taxon>
        <taxon>Elysia</taxon>
    </lineage>
</organism>
<dbReference type="InterPro" id="IPR000719">
    <property type="entry name" value="Prot_kinase_dom"/>
</dbReference>
<dbReference type="InterPro" id="IPR050235">
    <property type="entry name" value="CK1_Ser-Thr_kinase"/>
</dbReference>
<keyword evidence="11" id="KW-1185">Reference proteome</keyword>
<evidence type="ECO:0000256" key="7">
    <source>
        <dbReference type="PROSITE-ProRule" id="PRU10141"/>
    </source>
</evidence>
<dbReference type="PANTHER" id="PTHR11909">
    <property type="entry name" value="CASEIN KINASE-RELATED"/>
    <property type="match status" value="1"/>
</dbReference>
<feature type="compositionally biased region" description="Polar residues" evidence="8">
    <location>
        <begin position="845"/>
        <end position="866"/>
    </location>
</feature>
<evidence type="ECO:0000313" key="10">
    <source>
        <dbReference type="EMBL" id="GFS05772.1"/>
    </source>
</evidence>
<dbReference type="Pfam" id="PF00069">
    <property type="entry name" value="Pkinase"/>
    <property type="match status" value="1"/>
</dbReference>
<keyword evidence="5 7" id="KW-0067">ATP-binding</keyword>
<evidence type="ECO:0000256" key="3">
    <source>
        <dbReference type="ARBA" id="ARBA00022741"/>
    </source>
</evidence>
<feature type="region of interest" description="Disordered" evidence="8">
    <location>
        <begin position="620"/>
        <end position="649"/>
    </location>
</feature>
<dbReference type="PROSITE" id="PS50011">
    <property type="entry name" value="PROTEIN_KINASE_DOM"/>
    <property type="match status" value="1"/>
</dbReference>
<dbReference type="InterPro" id="IPR011009">
    <property type="entry name" value="Kinase-like_dom_sf"/>
</dbReference>
<feature type="domain" description="Protein kinase" evidence="9">
    <location>
        <begin position="21"/>
        <end position="283"/>
    </location>
</feature>
<feature type="compositionally biased region" description="Basic and acidic residues" evidence="8">
    <location>
        <begin position="774"/>
        <end position="783"/>
    </location>
</feature>